<gene>
    <name evidence="1" type="ORF">HPBE_LOCUS11691</name>
</gene>
<accession>A0A183FU58</accession>
<evidence type="ECO:0000313" key="2">
    <source>
        <dbReference type="Proteomes" id="UP000050761"/>
    </source>
</evidence>
<evidence type="ECO:0000313" key="1">
    <source>
        <dbReference type="EMBL" id="VDO89504.1"/>
    </source>
</evidence>
<dbReference type="WBParaSite" id="HPBE_0001169001-mRNA-1">
    <property type="protein sequence ID" value="HPBE_0001169001-mRNA-1"/>
    <property type="gene ID" value="HPBE_0001169001"/>
</dbReference>
<dbReference type="OrthoDB" id="5855027at2759"/>
<keyword evidence="2" id="KW-1185">Reference proteome</keyword>
<reference evidence="3" key="2">
    <citation type="submission" date="2019-09" db="UniProtKB">
        <authorList>
            <consortium name="WormBaseParasite"/>
        </authorList>
    </citation>
    <scope>IDENTIFICATION</scope>
</reference>
<organism evidence="2 3">
    <name type="scientific">Heligmosomoides polygyrus</name>
    <name type="common">Parasitic roundworm</name>
    <dbReference type="NCBI Taxonomy" id="6339"/>
    <lineage>
        <taxon>Eukaryota</taxon>
        <taxon>Metazoa</taxon>
        <taxon>Ecdysozoa</taxon>
        <taxon>Nematoda</taxon>
        <taxon>Chromadorea</taxon>
        <taxon>Rhabditida</taxon>
        <taxon>Rhabditina</taxon>
        <taxon>Rhabditomorpha</taxon>
        <taxon>Strongyloidea</taxon>
        <taxon>Heligmosomidae</taxon>
        <taxon>Heligmosomoides</taxon>
    </lineage>
</organism>
<accession>A0A3P7ZZ72</accession>
<proteinExistence type="predicted"/>
<evidence type="ECO:0000313" key="3">
    <source>
        <dbReference type="WBParaSite" id="HPBE_0001169001-mRNA-1"/>
    </source>
</evidence>
<protein>
    <submittedName>
        <fullName evidence="3">KOW domain-containing protein</fullName>
    </submittedName>
</protein>
<sequence length="129" mass="14677">MSFALVFFLHCRTRDVILVTDIREGTEVGAVTKARWNGRMYKAKVLYIGPKELCEVKAPNVTEEGELVDTPFDVSRSSLLLDEESSSNTRLNTSMEEEQMRFNKEGVTRLIKVEESVGLLKDLVVQMYV</sequence>
<reference evidence="1 2" key="1">
    <citation type="submission" date="2018-11" db="EMBL/GenBank/DDBJ databases">
        <authorList>
            <consortium name="Pathogen Informatics"/>
        </authorList>
    </citation>
    <scope>NUCLEOTIDE SEQUENCE [LARGE SCALE GENOMIC DNA]</scope>
</reference>
<name>A0A183FU58_HELPZ</name>
<dbReference type="EMBL" id="UZAH01027197">
    <property type="protein sequence ID" value="VDO89504.1"/>
    <property type="molecule type" value="Genomic_DNA"/>
</dbReference>
<dbReference type="AlphaFoldDB" id="A0A183FU58"/>
<dbReference type="Proteomes" id="UP000050761">
    <property type="component" value="Unassembled WGS sequence"/>
</dbReference>